<keyword evidence="14" id="KW-0539">Nucleus</keyword>
<name>A0A2P7ZE79_9PEZI</name>
<dbReference type="GO" id="GO:0051301">
    <property type="term" value="P:cell division"/>
    <property type="evidence" value="ECO:0007669"/>
    <property type="project" value="UniProtKB-KW"/>
</dbReference>
<dbReference type="GO" id="GO:0042729">
    <property type="term" value="C:DASH complex"/>
    <property type="evidence" value="ECO:0007669"/>
    <property type="project" value="InterPro"/>
</dbReference>
<keyword evidence="13" id="KW-0206">Cytoskeleton</keyword>
<keyword evidence="11" id="KW-0995">Kinetochore</keyword>
<keyword evidence="15" id="KW-0131">Cell cycle</keyword>
<keyword evidence="10" id="KW-0159">Chromosome partition</keyword>
<dbReference type="EMBL" id="NHZQ01000236">
    <property type="protein sequence ID" value="PSK46471.1"/>
    <property type="molecule type" value="Genomic_DNA"/>
</dbReference>
<keyword evidence="9" id="KW-0498">Mitosis</keyword>
<evidence type="ECO:0000256" key="2">
    <source>
        <dbReference type="ARBA" id="ARBA00004186"/>
    </source>
</evidence>
<evidence type="ECO:0000256" key="13">
    <source>
        <dbReference type="ARBA" id="ARBA00023212"/>
    </source>
</evidence>
<evidence type="ECO:0000256" key="1">
    <source>
        <dbReference type="ARBA" id="ARBA00004123"/>
    </source>
</evidence>
<evidence type="ECO:0000256" key="7">
    <source>
        <dbReference type="ARBA" id="ARBA00022618"/>
    </source>
</evidence>
<evidence type="ECO:0000256" key="18">
    <source>
        <dbReference type="ARBA" id="ARBA00044346"/>
    </source>
</evidence>
<keyword evidence="7" id="KW-0132">Cell division</keyword>
<keyword evidence="21" id="KW-1185">Reference proteome</keyword>
<evidence type="ECO:0000256" key="12">
    <source>
        <dbReference type="ARBA" id="ARBA00023054"/>
    </source>
</evidence>
<keyword evidence="5" id="KW-0158">Chromosome</keyword>
<evidence type="ECO:0000256" key="17">
    <source>
        <dbReference type="ARBA" id="ARBA00044112"/>
    </source>
</evidence>
<keyword evidence="6" id="KW-0963">Cytoplasm</keyword>
<evidence type="ECO:0000256" key="15">
    <source>
        <dbReference type="ARBA" id="ARBA00023306"/>
    </source>
</evidence>
<dbReference type="Pfam" id="PF08657">
    <property type="entry name" value="DASH_Spc34"/>
    <property type="match status" value="2"/>
</dbReference>
<evidence type="ECO:0000256" key="3">
    <source>
        <dbReference type="ARBA" id="ARBA00004629"/>
    </source>
</evidence>
<evidence type="ECO:0000313" key="20">
    <source>
        <dbReference type="EMBL" id="PSK46471.1"/>
    </source>
</evidence>
<keyword evidence="16" id="KW-0137">Centromere</keyword>
<reference evidence="20 21" key="1">
    <citation type="submission" date="2017-05" db="EMBL/GenBank/DDBJ databases">
        <title>Draft genome sequence of Elsinoe australis.</title>
        <authorList>
            <person name="Cheng Q."/>
        </authorList>
    </citation>
    <scope>NUCLEOTIDE SEQUENCE [LARGE SCALE GENOMIC DNA]</scope>
    <source>
        <strain evidence="20 21">NL1</strain>
    </source>
</reference>
<comment type="similarity">
    <text evidence="4">Belongs to the DASH complex SPC34 family.</text>
</comment>
<evidence type="ECO:0000256" key="16">
    <source>
        <dbReference type="ARBA" id="ARBA00023328"/>
    </source>
</evidence>
<accession>A0A2P7ZE79</accession>
<keyword evidence="12" id="KW-0175">Coiled coil</keyword>
<evidence type="ECO:0000256" key="4">
    <source>
        <dbReference type="ARBA" id="ARBA00008491"/>
    </source>
</evidence>
<gene>
    <name evidence="20" type="ORF">B9Z65_5439</name>
</gene>
<evidence type="ECO:0000256" key="6">
    <source>
        <dbReference type="ARBA" id="ARBA00022490"/>
    </source>
</evidence>
<dbReference type="GO" id="GO:0005876">
    <property type="term" value="C:spindle microtubule"/>
    <property type="evidence" value="ECO:0007669"/>
    <property type="project" value="InterPro"/>
</dbReference>
<evidence type="ECO:0000256" key="19">
    <source>
        <dbReference type="SAM" id="MobiDB-lite"/>
    </source>
</evidence>
<feature type="region of interest" description="Disordered" evidence="19">
    <location>
        <begin position="232"/>
        <end position="252"/>
    </location>
</feature>
<evidence type="ECO:0000256" key="10">
    <source>
        <dbReference type="ARBA" id="ARBA00022829"/>
    </source>
</evidence>
<dbReference type="InterPro" id="IPR013966">
    <property type="entry name" value="Spc34"/>
</dbReference>
<comment type="subcellular location">
    <subcellularLocation>
        <location evidence="3">Chromosome</location>
        <location evidence="3">Centromere</location>
        <location evidence="3">Kinetochore</location>
    </subcellularLocation>
    <subcellularLocation>
        <location evidence="2">Cytoplasm</location>
        <location evidence="2">Cytoskeleton</location>
        <location evidence="2">Spindle</location>
    </subcellularLocation>
    <subcellularLocation>
        <location evidence="1">Nucleus</location>
    </subcellularLocation>
</comment>
<dbReference type="AlphaFoldDB" id="A0A2P7ZE79"/>
<evidence type="ECO:0000256" key="11">
    <source>
        <dbReference type="ARBA" id="ARBA00022838"/>
    </source>
</evidence>
<comment type="caution">
    <text evidence="20">The sequence shown here is derived from an EMBL/GenBank/DDBJ whole genome shotgun (WGS) entry which is preliminary data.</text>
</comment>
<evidence type="ECO:0000256" key="5">
    <source>
        <dbReference type="ARBA" id="ARBA00022454"/>
    </source>
</evidence>
<dbReference type="GO" id="GO:0008608">
    <property type="term" value="P:attachment of spindle microtubules to kinetochore"/>
    <property type="evidence" value="ECO:0007669"/>
    <property type="project" value="InterPro"/>
</dbReference>
<sequence length="252" mass="27892">MATSLLSSHLEQISACAASISELEFPKPKQFENSLLSQHDITALIRDTEIHERALFSIAPPPFPAKQDQTNFSGSTISGRPSVAPNASRAPKRNTAVAAVLGRDLFRKVREADGSSATTSYGSRNRAKGEIDVEVLLQGASRLCDVYPVPGAGDEIARLRARFEQLSANIAHYEDRVARNSKQLDGMYVRQGFGDDDVEEEMGLEEDEVKGPVMTKEALEMEEREIRELERKKRGLESRVSEMEKDLGGLMR</sequence>
<protein>
    <recommendedName>
        <fullName evidence="17">DASH complex subunit SPC34</fullName>
    </recommendedName>
    <alternativeName>
        <fullName evidence="18">Outer kinetochore protein SPC34</fullName>
    </alternativeName>
</protein>
<proteinExistence type="inferred from homology"/>
<evidence type="ECO:0000256" key="9">
    <source>
        <dbReference type="ARBA" id="ARBA00022776"/>
    </source>
</evidence>
<organism evidence="20 21">
    <name type="scientific">Elsinoe australis</name>
    <dbReference type="NCBI Taxonomy" id="40998"/>
    <lineage>
        <taxon>Eukaryota</taxon>
        <taxon>Fungi</taxon>
        <taxon>Dikarya</taxon>
        <taxon>Ascomycota</taxon>
        <taxon>Pezizomycotina</taxon>
        <taxon>Dothideomycetes</taxon>
        <taxon>Dothideomycetidae</taxon>
        <taxon>Myriangiales</taxon>
        <taxon>Elsinoaceae</taxon>
        <taxon>Elsinoe</taxon>
    </lineage>
</organism>
<evidence type="ECO:0000256" key="8">
    <source>
        <dbReference type="ARBA" id="ARBA00022701"/>
    </source>
</evidence>
<dbReference type="Proteomes" id="UP000243723">
    <property type="component" value="Unassembled WGS sequence"/>
</dbReference>
<evidence type="ECO:0000313" key="21">
    <source>
        <dbReference type="Proteomes" id="UP000243723"/>
    </source>
</evidence>
<dbReference type="OrthoDB" id="10016597at2759"/>
<evidence type="ECO:0000256" key="14">
    <source>
        <dbReference type="ARBA" id="ARBA00023242"/>
    </source>
</evidence>
<keyword evidence="8" id="KW-0493">Microtubule</keyword>